<dbReference type="AlphaFoldDB" id="A0A5N6E5V5"/>
<reference evidence="2 3" key="1">
    <citation type="submission" date="2019-04" db="EMBL/GenBank/DDBJ databases">
        <title>Fungal friends and foes A comparative genomics study of 23 Aspergillus species from section Flavi.</title>
        <authorList>
            <consortium name="DOE Joint Genome Institute"/>
            <person name="Kjaerbolling I."/>
            <person name="Vesth T.C."/>
            <person name="Frisvad J.C."/>
            <person name="Nybo J.L."/>
            <person name="Theobald S."/>
            <person name="Kildgaard S."/>
            <person name="Petersen T.I."/>
            <person name="Kuo A."/>
            <person name="Sato A."/>
            <person name="Lyhne E.K."/>
            <person name="Kogle M.E."/>
            <person name="Wiebenga A."/>
            <person name="Kun R.S."/>
            <person name="Lubbers R.J."/>
            <person name="Makela M.R."/>
            <person name="Barry K."/>
            <person name="Chovatia M."/>
            <person name="Clum A."/>
            <person name="Daum C."/>
            <person name="Haridas S."/>
            <person name="He G."/>
            <person name="LaButti K."/>
            <person name="Lipzen A."/>
            <person name="Mondo S."/>
            <person name="Pangilinan J."/>
            <person name="Riley R."/>
            <person name="Salamov A."/>
            <person name="Simmons B.A."/>
            <person name="Magnuson J.K."/>
            <person name="Henrissat B."/>
            <person name="Mortensen U.H."/>
            <person name="Larsen T.O."/>
            <person name="De vries R.P."/>
            <person name="Grigoriev I.V."/>
            <person name="Machida M."/>
            <person name="Baker S.E."/>
            <person name="Andersen M.R."/>
        </authorList>
    </citation>
    <scope>NUCLEOTIDE SEQUENCE [LARGE SCALE GENOMIC DNA]</scope>
    <source>
        <strain evidence="2 3">CBS 126849</strain>
    </source>
</reference>
<dbReference type="Proteomes" id="UP000326799">
    <property type="component" value="Unassembled WGS sequence"/>
</dbReference>
<dbReference type="EMBL" id="ML734176">
    <property type="protein sequence ID" value="KAB8212627.1"/>
    <property type="molecule type" value="Genomic_DNA"/>
</dbReference>
<protein>
    <submittedName>
        <fullName evidence="2">Uncharacterized protein</fullName>
    </submittedName>
</protein>
<evidence type="ECO:0000313" key="2">
    <source>
        <dbReference type="EMBL" id="KAB8212627.1"/>
    </source>
</evidence>
<sequence>MPLLALLCCSLQVHVLEPSPAQVQPDPSIFPGSNIPRANTIMTLLQVVSPKRSFLL</sequence>
<keyword evidence="3" id="KW-1185">Reference proteome</keyword>
<gene>
    <name evidence="2" type="ORF">BDV33DRAFT_186394</name>
</gene>
<organism evidence="2 3">
    <name type="scientific">Aspergillus novoparasiticus</name>
    <dbReference type="NCBI Taxonomy" id="986946"/>
    <lineage>
        <taxon>Eukaryota</taxon>
        <taxon>Fungi</taxon>
        <taxon>Dikarya</taxon>
        <taxon>Ascomycota</taxon>
        <taxon>Pezizomycotina</taxon>
        <taxon>Eurotiomycetes</taxon>
        <taxon>Eurotiomycetidae</taxon>
        <taxon>Eurotiales</taxon>
        <taxon>Aspergillaceae</taxon>
        <taxon>Aspergillus</taxon>
        <taxon>Aspergillus subgen. Circumdati</taxon>
    </lineage>
</organism>
<feature type="chain" id="PRO_5024863570" evidence="1">
    <location>
        <begin position="19"/>
        <end position="56"/>
    </location>
</feature>
<evidence type="ECO:0000256" key="1">
    <source>
        <dbReference type="SAM" id="SignalP"/>
    </source>
</evidence>
<proteinExistence type="predicted"/>
<evidence type="ECO:0000313" key="3">
    <source>
        <dbReference type="Proteomes" id="UP000326799"/>
    </source>
</evidence>
<accession>A0A5N6E5V5</accession>
<keyword evidence="1" id="KW-0732">Signal</keyword>
<name>A0A5N6E5V5_9EURO</name>
<feature type="signal peptide" evidence="1">
    <location>
        <begin position="1"/>
        <end position="18"/>
    </location>
</feature>